<dbReference type="RefSeq" id="WP_076347904.1">
    <property type="nucleotide sequence ID" value="NZ_FTOO01000009.1"/>
</dbReference>
<dbReference type="Pfam" id="PF04715">
    <property type="entry name" value="Anth_synt_I_N"/>
    <property type="match status" value="1"/>
</dbReference>
<accession>A0A1N7NMT3</accession>
<dbReference type="InterPro" id="IPR015890">
    <property type="entry name" value="Chorismate_C"/>
</dbReference>
<evidence type="ECO:0000313" key="6">
    <source>
        <dbReference type="EMBL" id="SIS99489.1"/>
    </source>
</evidence>
<reference evidence="7" key="1">
    <citation type="submission" date="2017-01" db="EMBL/GenBank/DDBJ databases">
        <authorList>
            <person name="Varghese N."/>
            <person name="Submissions S."/>
        </authorList>
    </citation>
    <scope>NUCLEOTIDE SEQUENCE [LARGE SCALE GENOMIC DNA]</scope>
    <source>
        <strain evidence="7">DSM 16176</strain>
    </source>
</reference>
<dbReference type="OrthoDB" id="9803598at2"/>
<evidence type="ECO:0000313" key="7">
    <source>
        <dbReference type="Proteomes" id="UP000186156"/>
    </source>
</evidence>
<dbReference type="GO" id="GO:0004049">
    <property type="term" value="F:anthranilate synthase activity"/>
    <property type="evidence" value="ECO:0007669"/>
    <property type="project" value="UniProtKB-EC"/>
</dbReference>
<sequence length="515" mass="57321">MKQTRYSAPQGVDPYYLYLALRDVMGLGQVFLLEAGREDIESEYQMSLIGVSPLVEVQVRDHVVSVFARQPLAALLFPFVKSSGAEVPGAPYRWDSVVGEEQIHVRVDDPMALLDELREKLRQLLCGPEGEPFSAGFLGYTAYDAIRYLERVPMTAEDDRNLPEIRLLWHAAVAQLTGTDIVLFRQDDADVLAADSRLHDELNEVEKRIAAACRDGVSQPLFLQEALRRGVADPVITYDVSKETYCRNVEIAVEYIRAGDIFQVVPSTRMQVRGGLPPLAAYDQLRRLNPSPYMFVAEYPGMVLYGASPEVQFRALRGRAEMKPIAGTTRGRGRSPEEDARLVEELRRDAKENAEHVMLVDLCRNDLGRVAKPGTVSVPELMVVERYSHLYHLVSRVTALLRDDVSVFHALLTTFPNGTLSGAPKIRAMEIIDELEPYRRGPYGGFIGMVDAWANANTAIFIRSVVAIGDVQYVQVGAGVVFDSVPEREWNECHFKAGALLDVLTGSRARPVAAT</sequence>
<evidence type="ECO:0000256" key="1">
    <source>
        <dbReference type="ARBA" id="ARBA00012266"/>
    </source>
</evidence>
<dbReference type="InterPro" id="IPR019999">
    <property type="entry name" value="Anth_synth_I-like"/>
</dbReference>
<dbReference type="Proteomes" id="UP000186156">
    <property type="component" value="Unassembled WGS sequence"/>
</dbReference>
<dbReference type="EC" id="4.1.3.27" evidence="1"/>
<dbReference type="InterPro" id="IPR005801">
    <property type="entry name" value="ADC_synthase"/>
</dbReference>
<evidence type="ECO:0000259" key="5">
    <source>
        <dbReference type="Pfam" id="PF04715"/>
    </source>
</evidence>
<dbReference type="PANTHER" id="PTHR11236">
    <property type="entry name" value="AMINOBENZOATE/ANTHRANILATE SYNTHASE"/>
    <property type="match status" value="1"/>
</dbReference>
<dbReference type="InterPro" id="IPR006805">
    <property type="entry name" value="Anth_synth_I_N"/>
</dbReference>
<keyword evidence="2" id="KW-0456">Lyase</keyword>
<keyword evidence="7" id="KW-1185">Reference proteome</keyword>
<dbReference type="PRINTS" id="PR00095">
    <property type="entry name" value="ANTSNTHASEI"/>
</dbReference>
<dbReference type="GO" id="GO:0000162">
    <property type="term" value="P:L-tryptophan biosynthetic process"/>
    <property type="evidence" value="ECO:0007669"/>
    <property type="project" value="TreeGrafter"/>
</dbReference>
<proteinExistence type="predicted"/>
<dbReference type="Pfam" id="PF00425">
    <property type="entry name" value="Chorismate_bind"/>
    <property type="match status" value="1"/>
</dbReference>
<name>A0A1N7NMT3_9BACL</name>
<dbReference type="PANTHER" id="PTHR11236:SF49">
    <property type="entry name" value="ANTHRANILATE SYNTHASE COMPONENT 1"/>
    <property type="match status" value="1"/>
</dbReference>
<dbReference type="STRING" id="252246.SAMN05421799_10922"/>
<protein>
    <recommendedName>
        <fullName evidence="1">anthranilate synthase</fullName>
        <ecNumber evidence="1">4.1.3.27</ecNumber>
    </recommendedName>
</protein>
<organism evidence="6 7">
    <name type="scientific">Alicyclobacillus vulcanalis</name>
    <dbReference type="NCBI Taxonomy" id="252246"/>
    <lineage>
        <taxon>Bacteria</taxon>
        <taxon>Bacillati</taxon>
        <taxon>Bacillota</taxon>
        <taxon>Bacilli</taxon>
        <taxon>Bacillales</taxon>
        <taxon>Alicyclobacillaceae</taxon>
        <taxon>Alicyclobacillus</taxon>
    </lineage>
</organism>
<comment type="catalytic activity">
    <reaction evidence="3">
        <text>chorismate + L-glutamine = anthranilate + pyruvate + L-glutamate + H(+)</text>
        <dbReference type="Rhea" id="RHEA:21732"/>
        <dbReference type="ChEBI" id="CHEBI:15361"/>
        <dbReference type="ChEBI" id="CHEBI:15378"/>
        <dbReference type="ChEBI" id="CHEBI:16567"/>
        <dbReference type="ChEBI" id="CHEBI:29748"/>
        <dbReference type="ChEBI" id="CHEBI:29985"/>
        <dbReference type="ChEBI" id="CHEBI:58359"/>
        <dbReference type="EC" id="4.1.3.27"/>
    </reaction>
</comment>
<gene>
    <name evidence="6" type="ORF">SAMN05421799_10922</name>
</gene>
<dbReference type="SUPFAM" id="SSF56322">
    <property type="entry name" value="ADC synthase"/>
    <property type="match status" value="1"/>
</dbReference>
<feature type="domain" description="Anthranilate synthase component I N-terminal" evidence="5">
    <location>
        <begin position="13"/>
        <end position="169"/>
    </location>
</feature>
<evidence type="ECO:0000259" key="4">
    <source>
        <dbReference type="Pfam" id="PF00425"/>
    </source>
</evidence>
<dbReference type="AlphaFoldDB" id="A0A1N7NMT3"/>
<dbReference type="EMBL" id="FTOO01000009">
    <property type="protein sequence ID" value="SIS99489.1"/>
    <property type="molecule type" value="Genomic_DNA"/>
</dbReference>
<dbReference type="Gene3D" id="3.60.120.10">
    <property type="entry name" value="Anthranilate synthase"/>
    <property type="match status" value="1"/>
</dbReference>
<evidence type="ECO:0000256" key="3">
    <source>
        <dbReference type="ARBA" id="ARBA00047683"/>
    </source>
</evidence>
<feature type="domain" description="Chorismate-utilising enzyme C-terminal" evidence="4">
    <location>
        <begin position="242"/>
        <end position="496"/>
    </location>
</feature>
<evidence type="ECO:0000256" key="2">
    <source>
        <dbReference type="ARBA" id="ARBA00023239"/>
    </source>
</evidence>